<evidence type="ECO:0000313" key="2">
    <source>
        <dbReference type="Proteomes" id="UP000770717"/>
    </source>
</evidence>
<name>A0A8J6JTB8_ELECQ</name>
<dbReference type="AlphaFoldDB" id="A0A8J6JTB8"/>
<proteinExistence type="predicted"/>
<protein>
    <submittedName>
        <fullName evidence="1">Uncharacterized protein</fullName>
    </submittedName>
</protein>
<evidence type="ECO:0000313" key="1">
    <source>
        <dbReference type="EMBL" id="KAG9471363.1"/>
    </source>
</evidence>
<organism evidence="1 2">
    <name type="scientific">Eleutherodactylus coqui</name>
    <name type="common">Puerto Rican coqui</name>
    <dbReference type="NCBI Taxonomy" id="57060"/>
    <lineage>
        <taxon>Eukaryota</taxon>
        <taxon>Metazoa</taxon>
        <taxon>Chordata</taxon>
        <taxon>Craniata</taxon>
        <taxon>Vertebrata</taxon>
        <taxon>Euteleostomi</taxon>
        <taxon>Amphibia</taxon>
        <taxon>Batrachia</taxon>
        <taxon>Anura</taxon>
        <taxon>Neobatrachia</taxon>
        <taxon>Hyloidea</taxon>
        <taxon>Eleutherodactylidae</taxon>
        <taxon>Eleutherodactylinae</taxon>
        <taxon>Eleutherodactylus</taxon>
        <taxon>Eleutherodactylus</taxon>
    </lineage>
</organism>
<dbReference type="Proteomes" id="UP000770717">
    <property type="component" value="Unassembled WGS sequence"/>
</dbReference>
<gene>
    <name evidence="1" type="ORF">GDO78_015106</name>
</gene>
<comment type="caution">
    <text evidence="1">The sequence shown here is derived from an EMBL/GenBank/DDBJ whole genome shotgun (WGS) entry which is preliminary data.</text>
</comment>
<dbReference type="EMBL" id="WNTK01000156">
    <property type="protein sequence ID" value="KAG9471363.1"/>
    <property type="molecule type" value="Genomic_DNA"/>
</dbReference>
<accession>A0A8J6JTB8</accession>
<reference evidence="1" key="1">
    <citation type="thesis" date="2020" institute="ProQuest LLC" country="789 East Eisenhower Parkway, Ann Arbor, MI, USA">
        <title>Comparative Genomics and Chromosome Evolution.</title>
        <authorList>
            <person name="Mudd A.B."/>
        </authorList>
    </citation>
    <scope>NUCLEOTIDE SEQUENCE</scope>
    <source>
        <strain evidence="1">HN-11 Male</strain>
        <tissue evidence="1">Kidney and liver</tissue>
    </source>
</reference>
<sequence>MKQPAAGPVLLFARVSAAELHSGSGVVCTGFVGFFIGLTCTESFSYDNGFIARMYHNILTLQENKGTTDSLPCIPGIPRTSGFFVFFKLCIFSNT</sequence>
<keyword evidence="2" id="KW-1185">Reference proteome</keyword>